<dbReference type="EMBL" id="ML212062">
    <property type="protein sequence ID" value="TFK79358.1"/>
    <property type="molecule type" value="Genomic_DNA"/>
</dbReference>
<evidence type="ECO:0000313" key="3">
    <source>
        <dbReference type="Proteomes" id="UP000308197"/>
    </source>
</evidence>
<proteinExistence type="predicted"/>
<accession>A0A5C3NSH6</accession>
<gene>
    <name evidence="2" type="ORF">K466DRAFT_570283</name>
</gene>
<protein>
    <submittedName>
        <fullName evidence="2">Uncharacterized protein</fullName>
    </submittedName>
</protein>
<keyword evidence="3" id="KW-1185">Reference proteome</keyword>
<dbReference type="Proteomes" id="UP000308197">
    <property type="component" value="Unassembled WGS sequence"/>
</dbReference>
<reference evidence="2 3" key="1">
    <citation type="journal article" date="2019" name="Nat. Ecol. Evol.">
        <title>Megaphylogeny resolves global patterns of mushroom evolution.</title>
        <authorList>
            <person name="Varga T."/>
            <person name="Krizsan K."/>
            <person name="Foldi C."/>
            <person name="Dima B."/>
            <person name="Sanchez-Garcia M."/>
            <person name="Sanchez-Ramirez S."/>
            <person name="Szollosi G.J."/>
            <person name="Szarkandi J.G."/>
            <person name="Papp V."/>
            <person name="Albert L."/>
            <person name="Andreopoulos W."/>
            <person name="Angelini C."/>
            <person name="Antonin V."/>
            <person name="Barry K.W."/>
            <person name="Bougher N.L."/>
            <person name="Buchanan P."/>
            <person name="Buyck B."/>
            <person name="Bense V."/>
            <person name="Catcheside P."/>
            <person name="Chovatia M."/>
            <person name="Cooper J."/>
            <person name="Damon W."/>
            <person name="Desjardin D."/>
            <person name="Finy P."/>
            <person name="Geml J."/>
            <person name="Haridas S."/>
            <person name="Hughes K."/>
            <person name="Justo A."/>
            <person name="Karasinski D."/>
            <person name="Kautmanova I."/>
            <person name="Kiss B."/>
            <person name="Kocsube S."/>
            <person name="Kotiranta H."/>
            <person name="LaButti K.M."/>
            <person name="Lechner B.E."/>
            <person name="Liimatainen K."/>
            <person name="Lipzen A."/>
            <person name="Lukacs Z."/>
            <person name="Mihaltcheva S."/>
            <person name="Morgado L.N."/>
            <person name="Niskanen T."/>
            <person name="Noordeloos M.E."/>
            <person name="Ohm R.A."/>
            <person name="Ortiz-Santana B."/>
            <person name="Ovrebo C."/>
            <person name="Racz N."/>
            <person name="Riley R."/>
            <person name="Savchenko A."/>
            <person name="Shiryaev A."/>
            <person name="Soop K."/>
            <person name="Spirin V."/>
            <person name="Szebenyi C."/>
            <person name="Tomsovsky M."/>
            <person name="Tulloss R.E."/>
            <person name="Uehling J."/>
            <person name="Grigoriev I.V."/>
            <person name="Vagvolgyi C."/>
            <person name="Papp T."/>
            <person name="Martin F.M."/>
            <person name="Miettinen O."/>
            <person name="Hibbett D.S."/>
            <person name="Nagy L.G."/>
        </authorList>
    </citation>
    <scope>NUCLEOTIDE SEQUENCE [LARGE SCALE GENOMIC DNA]</scope>
    <source>
        <strain evidence="2 3">HHB13444</strain>
    </source>
</reference>
<sequence>MEFSYSGVRALYVSGWTTGGGGTIACRPQRFGSSTRRVHDTTYNLYLIWRQFTELARTATNVDTWRVRAPELGQWPSAKNECWDRQRSQCVRMEEKRGPRRICEEHGRHQCSPGSSSGARARLQPTTRSMSEAGGAGSNELTLSQWLVAASVYATSEEERVGITYGEFLNMMEAAGFRQHEALAGTLRPPQRFKHLPNGDQLLVFNPCGRSLNAEMLDTMQVKLQTRLREQYGLELEDFEVERKHTWEDPADPNDPVPIPDMSFVASHFTDSSVMYISISEPVVYHNHPEFKAYYHGIPPAA</sequence>
<dbReference type="AlphaFoldDB" id="A0A5C3NSH6"/>
<feature type="compositionally biased region" description="Polar residues" evidence="1">
    <location>
        <begin position="112"/>
        <end position="130"/>
    </location>
</feature>
<evidence type="ECO:0000256" key="1">
    <source>
        <dbReference type="SAM" id="MobiDB-lite"/>
    </source>
</evidence>
<name>A0A5C3NSH6_9APHY</name>
<organism evidence="2 3">
    <name type="scientific">Polyporus arcularius HHB13444</name>
    <dbReference type="NCBI Taxonomy" id="1314778"/>
    <lineage>
        <taxon>Eukaryota</taxon>
        <taxon>Fungi</taxon>
        <taxon>Dikarya</taxon>
        <taxon>Basidiomycota</taxon>
        <taxon>Agaricomycotina</taxon>
        <taxon>Agaricomycetes</taxon>
        <taxon>Polyporales</taxon>
        <taxon>Polyporaceae</taxon>
        <taxon>Polyporus</taxon>
    </lineage>
</organism>
<dbReference type="InParanoid" id="A0A5C3NSH6"/>
<evidence type="ECO:0000313" key="2">
    <source>
        <dbReference type="EMBL" id="TFK79358.1"/>
    </source>
</evidence>
<feature type="region of interest" description="Disordered" evidence="1">
    <location>
        <begin position="105"/>
        <end position="137"/>
    </location>
</feature>